<accession>A0A9P1GHM9</accession>
<proteinExistence type="predicted"/>
<sequence length="202" mass="21926">MVTVNADPYGMPQGATTTTGQLVLEIAQASDGGIKTFETLVKVVSNVLEKPMEPRYRELRRSSPGIDQVDARPQGAMLLRRLGFMDCGDYYRLQSSGIRGSEVARFQCALNDLPHCSSFVERLGPSIFALGLEWRKPDGTSTCLPGPTFRERAQNSAQVSVPSLPDVGGAWGHASSLPAARSPEEEDDADLQEALRLSMIQS</sequence>
<dbReference type="EMBL" id="CAMXCT030004935">
    <property type="protein sequence ID" value="CAL4798139.1"/>
    <property type="molecule type" value="Genomic_DNA"/>
</dbReference>
<dbReference type="EMBL" id="CAMXCT010004935">
    <property type="protein sequence ID" value="CAI4010827.1"/>
    <property type="molecule type" value="Genomic_DNA"/>
</dbReference>
<dbReference type="Gene3D" id="1.20.58.2190">
    <property type="match status" value="1"/>
</dbReference>
<organism evidence="2">
    <name type="scientific">Cladocopium goreaui</name>
    <dbReference type="NCBI Taxonomy" id="2562237"/>
    <lineage>
        <taxon>Eukaryota</taxon>
        <taxon>Sar</taxon>
        <taxon>Alveolata</taxon>
        <taxon>Dinophyceae</taxon>
        <taxon>Suessiales</taxon>
        <taxon>Symbiodiniaceae</taxon>
        <taxon>Cladocopium</taxon>
    </lineage>
</organism>
<evidence type="ECO:0000256" key="1">
    <source>
        <dbReference type="SAM" id="MobiDB-lite"/>
    </source>
</evidence>
<feature type="region of interest" description="Disordered" evidence="1">
    <location>
        <begin position="170"/>
        <end position="190"/>
    </location>
</feature>
<dbReference type="InterPro" id="IPR036339">
    <property type="entry name" value="PUB-like_dom_sf"/>
</dbReference>
<dbReference type="PROSITE" id="PS50330">
    <property type="entry name" value="UIM"/>
    <property type="match status" value="1"/>
</dbReference>
<reference evidence="2" key="1">
    <citation type="submission" date="2022-10" db="EMBL/GenBank/DDBJ databases">
        <authorList>
            <person name="Chen Y."/>
            <person name="Dougan E. K."/>
            <person name="Chan C."/>
            <person name="Rhodes N."/>
            <person name="Thang M."/>
        </authorList>
    </citation>
    <scope>NUCLEOTIDE SEQUENCE</scope>
</reference>
<evidence type="ECO:0000313" key="3">
    <source>
        <dbReference type="EMBL" id="CAL4798139.1"/>
    </source>
</evidence>
<evidence type="ECO:0000313" key="4">
    <source>
        <dbReference type="Proteomes" id="UP001152797"/>
    </source>
</evidence>
<dbReference type="EMBL" id="CAMXCT020004935">
    <property type="protein sequence ID" value="CAL1164202.1"/>
    <property type="molecule type" value="Genomic_DNA"/>
</dbReference>
<dbReference type="SUPFAM" id="SSF143503">
    <property type="entry name" value="PUG domain-like"/>
    <property type="match status" value="1"/>
</dbReference>
<comment type="caution">
    <text evidence="2">The sequence shown here is derived from an EMBL/GenBank/DDBJ whole genome shotgun (WGS) entry which is preliminary data.</text>
</comment>
<reference evidence="3 4" key="2">
    <citation type="submission" date="2024-05" db="EMBL/GenBank/DDBJ databases">
        <authorList>
            <person name="Chen Y."/>
            <person name="Shah S."/>
            <person name="Dougan E. K."/>
            <person name="Thang M."/>
            <person name="Chan C."/>
        </authorList>
    </citation>
    <scope>NUCLEOTIDE SEQUENCE [LARGE SCALE GENOMIC DNA]</scope>
</reference>
<dbReference type="AlphaFoldDB" id="A0A9P1GHM9"/>
<dbReference type="OrthoDB" id="49605at2759"/>
<keyword evidence="4" id="KW-1185">Reference proteome</keyword>
<gene>
    <name evidence="2" type="ORF">C1SCF055_LOCUS36054</name>
</gene>
<dbReference type="Proteomes" id="UP001152797">
    <property type="component" value="Unassembled WGS sequence"/>
</dbReference>
<protein>
    <submittedName>
        <fullName evidence="3">Ste24 endopeptidase</fullName>
    </submittedName>
</protein>
<dbReference type="InterPro" id="IPR003903">
    <property type="entry name" value="UIM_dom"/>
</dbReference>
<name>A0A9P1GHM9_9DINO</name>
<evidence type="ECO:0000313" key="2">
    <source>
        <dbReference type="EMBL" id="CAI4010827.1"/>
    </source>
</evidence>